<gene>
    <name evidence="9" type="ORF">ACEWY4_004353</name>
</gene>
<protein>
    <recommendedName>
        <fullName evidence="2 7">Carbonic anhydrase</fullName>
        <ecNumber evidence="2 7">4.2.1.1</ecNumber>
    </recommendedName>
</protein>
<proteinExistence type="inferred from homology"/>
<keyword evidence="3 7" id="KW-0479">Metal-binding</keyword>
<name>A0ABD1KL99_9TELE</name>
<dbReference type="InterPro" id="IPR001148">
    <property type="entry name" value="CA_dom"/>
</dbReference>
<dbReference type="GO" id="GO:0004089">
    <property type="term" value="F:carbonate dehydratase activity"/>
    <property type="evidence" value="ECO:0007669"/>
    <property type="project" value="UniProtKB-UniRule"/>
</dbReference>
<keyword evidence="7" id="KW-0732">Signal</keyword>
<feature type="chain" id="PRO_5044527278" description="Carbonic anhydrase" evidence="7">
    <location>
        <begin position="19"/>
        <end position="318"/>
    </location>
</feature>
<dbReference type="EMBL" id="JBHFQA010000004">
    <property type="protein sequence ID" value="KAL2099959.1"/>
    <property type="molecule type" value="Genomic_DNA"/>
</dbReference>
<dbReference type="PANTHER" id="PTHR18952">
    <property type="entry name" value="CARBONIC ANHYDRASE"/>
    <property type="match status" value="1"/>
</dbReference>
<evidence type="ECO:0000256" key="1">
    <source>
        <dbReference type="ARBA" id="ARBA00010718"/>
    </source>
</evidence>
<dbReference type="Gene3D" id="3.10.200.10">
    <property type="entry name" value="Alpha carbonic anhydrase"/>
    <property type="match status" value="1"/>
</dbReference>
<feature type="domain" description="Alpha-carbonic anhydrase" evidence="8">
    <location>
        <begin position="19"/>
        <end position="282"/>
    </location>
</feature>
<evidence type="ECO:0000256" key="2">
    <source>
        <dbReference type="ARBA" id="ARBA00012925"/>
    </source>
</evidence>
<dbReference type="SMART" id="SM01057">
    <property type="entry name" value="Carb_anhydrase"/>
    <property type="match status" value="1"/>
</dbReference>
<evidence type="ECO:0000256" key="7">
    <source>
        <dbReference type="RuleBase" id="RU367011"/>
    </source>
</evidence>
<evidence type="ECO:0000256" key="4">
    <source>
        <dbReference type="ARBA" id="ARBA00022833"/>
    </source>
</evidence>
<evidence type="ECO:0000256" key="5">
    <source>
        <dbReference type="ARBA" id="ARBA00023180"/>
    </source>
</evidence>
<feature type="signal peptide" evidence="7">
    <location>
        <begin position="1"/>
        <end position="18"/>
    </location>
</feature>
<evidence type="ECO:0000313" key="10">
    <source>
        <dbReference type="Proteomes" id="UP001591681"/>
    </source>
</evidence>
<dbReference type="FunFam" id="3.10.200.10:FF:000003">
    <property type="entry name" value="Carbonic anhydrase 12"/>
    <property type="match status" value="1"/>
</dbReference>
<accession>A0ABD1KL99</accession>
<evidence type="ECO:0000256" key="3">
    <source>
        <dbReference type="ARBA" id="ARBA00022723"/>
    </source>
</evidence>
<comment type="cofactor">
    <cofactor evidence="7">
        <name>Zn(2+)</name>
        <dbReference type="ChEBI" id="CHEBI:29105"/>
    </cofactor>
</comment>
<dbReference type="InterPro" id="IPR023561">
    <property type="entry name" value="Carbonic_anhydrase_a-class"/>
</dbReference>
<dbReference type="Pfam" id="PF00194">
    <property type="entry name" value="Carb_anhydrase"/>
    <property type="match status" value="1"/>
</dbReference>
<evidence type="ECO:0000259" key="8">
    <source>
        <dbReference type="PROSITE" id="PS51144"/>
    </source>
</evidence>
<evidence type="ECO:0000313" key="9">
    <source>
        <dbReference type="EMBL" id="KAL2099959.1"/>
    </source>
</evidence>
<dbReference type="EC" id="4.2.1.1" evidence="2 7"/>
<evidence type="ECO:0000256" key="6">
    <source>
        <dbReference type="ARBA" id="ARBA00023239"/>
    </source>
</evidence>
<keyword evidence="6 7" id="KW-0456">Lyase</keyword>
<keyword evidence="10" id="KW-1185">Reference proteome</keyword>
<dbReference type="Proteomes" id="UP001591681">
    <property type="component" value="Unassembled WGS sequence"/>
</dbReference>
<organism evidence="9 10">
    <name type="scientific">Coilia grayii</name>
    <name type="common">Gray's grenadier anchovy</name>
    <dbReference type="NCBI Taxonomy" id="363190"/>
    <lineage>
        <taxon>Eukaryota</taxon>
        <taxon>Metazoa</taxon>
        <taxon>Chordata</taxon>
        <taxon>Craniata</taxon>
        <taxon>Vertebrata</taxon>
        <taxon>Euteleostomi</taxon>
        <taxon>Actinopterygii</taxon>
        <taxon>Neopterygii</taxon>
        <taxon>Teleostei</taxon>
        <taxon>Clupei</taxon>
        <taxon>Clupeiformes</taxon>
        <taxon>Clupeoidei</taxon>
        <taxon>Engraulidae</taxon>
        <taxon>Coilinae</taxon>
        <taxon>Coilia</taxon>
    </lineage>
</organism>
<dbReference type="GO" id="GO:0008270">
    <property type="term" value="F:zinc ion binding"/>
    <property type="evidence" value="ECO:0007669"/>
    <property type="project" value="UniProtKB-UniRule"/>
</dbReference>
<sequence length="318" mass="35329">MRFSVVAFLVIYLTASTASDYCYDEGQCDPYAWGDSYPTCHPLLEAHHSPINLEDGVTRDEALEALELKGFDSVQKGQWRLHNDGHSVILEVGRGMMVSGGGLPGTYITLQLHFHWGSLATNGSEHTIHTQRFPMEMHIVNMKSNYPNLTSAMEDPSGLAVLAVFMDVNYTENTNFTPIIKALSAVPHRGQSTNVKPFALANLLPLDHMGLYYRYHGSLTTPPCSQVVEWTVYEVPVQISRSQYEQFATELFSTEEEEEDVLLQNNFRHVHPTFSRVVYASREAQLLAATACPAAAPCSGLLLLSLLPLLLGNLDPRS</sequence>
<comment type="caution">
    <text evidence="9">The sequence shown here is derived from an EMBL/GenBank/DDBJ whole genome shotgun (WGS) entry which is preliminary data.</text>
</comment>
<reference evidence="9 10" key="1">
    <citation type="submission" date="2024-09" db="EMBL/GenBank/DDBJ databases">
        <title>A chromosome-level genome assembly of Gray's grenadier anchovy, Coilia grayii.</title>
        <authorList>
            <person name="Fu Z."/>
        </authorList>
    </citation>
    <scope>NUCLEOTIDE SEQUENCE [LARGE SCALE GENOMIC DNA]</scope>
    <source>
        <strain evidence="9">G4</strain>
        <tissue evidence="9">Muscle</tissue>
    </source>
</reference>
<keyword evidence="4 7" id="KW-0862">Zinc</keyword>
<dbReference type="InterPro" id="IPR036398">
    <property type="entry name" value="CA_dom_sf"/>
</dbReference>
<keyword evidence="5" id="KW-0325">Glycoprotein</keyword>
<comment type="function">
    <text evidence="7">Reversible hydration of carbon dioxide.</text>
</comment>
<dbReference type="PROSITE" id="PS51144">
    <property type="entry name" value="ALPHA_CA_2"/>
    <property type="match status" value="1"/>
</dbReference>
<dbReference type="PANTHER" id="PTHR18952:SF134">
    <property type="entry name" value="CARBONIC ANHYDRASE 15"/>
    <property type="match status" value="1"/>
</dbReference>
<dbReference type="AlphaFoldDB" id="A0ABD1KL99"/>
<dbReference type="SUPFAM" id="SSF51069">
    <property type="entry name" value="Carbonic anhydrase"/>
    <property type="match status" value="1"/>
</dbReference>
<dbReference type="PROSITE" id="PS00162">
    <property type="entry name" value="ALPHA_CA_1"/>
    <property type="match status" value="1"/>
</dbReference>
<comment type="similarity">
    <text evidence="1 7">Belongs to the alpha-carbonic anhydrase family.</text>
</comment>
<dbReference type="InterPro" id="IPR018338">
    <property type="entry name" value="Carbonic_anhydrase_a-class_CS"/>
</dbReference>
<comment type="catalytic activity">
    <reaction evidence="7">
        <text>hydrogencarbonate + H(+) = CO2 + H2O</text>
        <dbReference type="Rhea" id="RHEA:10748"/>
        <dbReference type="ChEBI" id="CHEBI:15377"/>
        <dbReference type="ChEBI" id="CHEBI:15378"/>
        <dbReference type="ChEBI" id="CHEBI:16526"/>
        <dbReference type="ChEBI" id="CHEBI:17544"/>
        <dbReference type="EC" id="4.2.1.1"/>
    </reaction>
</comment>